<evidence type="ECO:0000313" key="3">
    <source>
        <dbReference type="Proteomes" id="UP000177152"/>
    </source>
</evidence>
<comment type="caution">
    <text evidence="2">The sequence shown here is derived from an EMBL/GenBank/DDBJ whole genome shotgun (WGS) entry which is preliminary data.</text>
</comment>
<proteinExistence type="predicted"/>
<reference evidence="2 3" key="1">
    <citation type="journal article" date="2016" name="Nat. Commun.">
        <title>Thousands of microbial genomes shed light on interconnected biogeochemical processes in an aquifer system.</title>
        <authorList>
            <person name="Anantharaman K."/>
            <person name="Brown C.T."/>
            <person name="Hug L.A."/>
            <person name="Sharon I."/>
            <person name="Castelle C.J."/>
            <person name="Probst A.J."/>
            <person name="Thomas B.C."/>
            <person name="Singh A."/>
            <person name="Wilkins M.J."/>
            <person name="Karaoz U."/>
            <person name="Brodie E.L."/>
            <person name="Williams K.H."/>
            <person name="Hubbard S.S."/>
            <person name="Banfield J.F."/>
        </authorList>
    </citation>
    <scope>NUCLEOTIDE SEQUENCE [LARGE SCALE GENOMIC DNA]</scope>
</reference>
<evidence type="ECO:0000256" key="1">
    <source>
        <dbReference type="SAM" id="MobiDB-lite"/>
    </source>
</evidence>
<dbReference type="Proteomes" id="UP000177152">
    <property type="component" value="Unassembled WGS sequence"/>
</dbReference>
<dbReference type="AlphaFoldDB" id="A0A1G2K4Q4"/>
<feature type="compositionally biased region" description="Basic and acidic residues" evidence="1">
    <location>
        <begin position="1"/>
        <end position="11"/>
    </location>
</feature>
<feature type="region of interest" description="Disordered" evidence="1">
    <location>
        <begin position="1"/>
        <end position="25"/>
    </location>
</feature>
<sequence length="116" mass="13254">MTEHMQEREAGQSKGTESQEKTPGMTRYRLLYQELKAEEMGCSVPNLAHLLAEEEDFLKQIGVETDMIHVIVAERRGQTLRRWGSEVEALGSLLEKDLRERIDADIIKGLTAERAR</sequence>
<protein>
    <submittedName>
        <fullName evidence="2">Uncharacterized protein</fullName>
    </submittedName>
</protein>
<name>A0A1G2K4Q4_9BACT</name>
<evidence type="ECO:0000313" key="2">
    <source>
        <dbReference type="EMBL" id="OGZ94375.1"/>
    </source>
</evidence>
<organism evidence="2 3">
    <name type="scientific">Candidatus Sungbacteria bacterium RIFCSPHIGHO2_01_FULL_47_32</name>
    <dbReference type="NCBI Taxonomy" id="1802264"/>
    <lineage>
        <taxon>Bacteria</taxon>
        <taxon>Candidatus Sungiibacteriota</taxon>
    </lineage>
</organism>
<gene>
    <name evidence="2" type="ORF">A2633_02100</name>
</gene>
<dbReference type="EMBL" id="MHQC01000037">
    <property type="protein sequence ID" value="OGZ94375.1"/>
    <property type="molecule type" value="Genomic_DNA"/>
</dbReference>
<accession>A0A1G2K4Q4</accession>